<keyword evidence="2" id="KW-1185">Reference proteome</keyword>
<name>A0A0B5FP06_9BACT</name>
<accession>A0A0B5FP06</accession>
<sequence>MLISEQIEVFWSGGFMGVKKGLLFGLVSAVLVLGPFFDASGARISGRTSTVVEWFDDANGKTIVPAYQYVQFNAYDLADKGYDFRIYGRIGDDLAGERSSSAKSRLYYAYIDKQDFGVDSLDLRLGRQFVTSAAGASVMDGLRLDYDFLDNYSLTIFGGGDVAYYEGYNAKDAVAGAEITGTFFKTLNLGLSYLARFDGGLLAQELYGLDVEYDINDLLYFYSETQYDYLSDRVSYFLAGIRYYQFSQWKARLEYLYSLPVFSSTSIYSVFAVDEYEEILAELTYDIAPGWRVFGRYTREIYPEFSDANVFEAGLEKLRTDRWGGYLSGVYRDDEDGQDLKGFKFRCSYLFNKHVLAGAGVEVDVFDRQIDYFDIDSSSDETTSKRYWVDATLFVTKAINLQAKVERIESDLWDYYNRGRVRLNFIF</sequence>
<organism evidence="1 2">
    <name type="scientific">Geoalkalibacter subterraneus</name>
    <dbReference type="NCBI Taxonomy" id="483547"/>
    <lineage>
        <taxon>Bacteria</taxon>
        <taxon>Pseudomonadati</taxon>
        <taxon>Thermodesulfobacteriota</taxon>
        <taxon>Desulfuromonadia</taxon>
        <taxon>Desulfuromonadales</taxon>
        <taxon>Geoalkalibacteraceae</taxon>
        <taxon>Geoalkalibacter</taxon>
    </lineage>
</organism>
<dbReference type="Proteomes" id="UP000035036">
    <property type="component" value="Chromosome"/>
</dbReference>
<proteinExistence type="predicted"/>
<evidence type="ECO:0000313" key="1">
    <source>
        <dbReference type="EMBL" id="AJF05795.1"/>
    </source>
</evidence>
<dbReference type="HOGENOM" id="CLU_682884_0_0_7"/>
<evidence type="ECO:0008006" key="3">
    <source>
        <dbReference type="Google" id="ProtNLM"/>
    </source>
</evidence>
<evidence type="ECO:0000313" key="2">
    <source>
        <dbReference type="Proteomes" id="UP000035036"/>
    </source>
</evidence>
<dbReference type="AlphaFoldDB" id="A0A0B5FP06"/>
<dbReference type="STRING" id="483547.GSUB_03325"/>
<dbReference type="EMBL" id="CP010311">
    <property type="protein sequence ID" value="AJF05795.1"/>
    <property type="molecule type" value="Genomic_DNA"/>
</dbReference>
<dbReference type="KEGG" id="gsb:GSUB_03325"/>
<protein>
    <recommendedName>
        <fullName evidence="3">Porin domain-containing protein</fullName>
    </recommendedName>
</protein>
<gene>
    <name evidence="1" type="ORF">GSUB_03325</name>
</gene>
<reference evidence="1 2" key="1">
    <citation type="journal article" date="2015" name="Genome Announc.">
        <title>Genomes of Geoalkalibacter ferrihydriticus Z-0531T and Geoalkalibacter subterraneus Red1T, Two Haloalkaliphilic Metal-Reducing Deltaproteobacteria.</title>
        <authorList>
            <person name="Badalamenti J.P."/>
            <person name="Krajmalnik-Brown R."/>
            <person name="Torres C.I."/>
            <person name="Bond D.R."/>
        </authorList>
    </citation>
    <scope>NUCLEOTIDE SEQUENCE [LARGE SCALE GENOMIC DNA]</scope>
    <source>
        <strain evidence="1 2">Red1</strain>
    </source>
</reference>